<organism evidence="1 2">
    <name type="scientific">Leptospira idonii</name>
    <dbReference type="NCBI Taxonomy" id="1193500"/>
    <lineage>
        <taxon>Bacteria</taxon>
        <taxon>Pseudomonadati</taxon>
        <taxon>Spirochaetota</taxon>
        <taxon>Spirochaetia</taxon>
        <taxon>Leptospirales</taxon>
        <taxon>Leptospiraceae</taxon>
        <taxon>Leptospira</taxon>
    </lineage>
</organism>
<evidence type="ECO:0000313" key="2">
    <source>
        <dbReference type="Proteomes" id="UP000298058"/>
    </source>
</evidence>
<reference evidence="1" key="1">
    <citation type="journal article" date="2019" name="PLoS Negl. Trop. Dis.">
        <title>Revisiting the worldwide diversity of Leptospira species in the environment.</title>
        <authorList>
            <person name="Vincent A.T."/>
            <person name="Schiettekatte O."/>
            <person name="Bourhy P."/>
            <person name="Veyrier F.J."/>
            <person name="Picardeau M."/>
        </authorList>
    </citation>
    <scope>NUCLEOTIDE SEQUENCE [LARGE SCALE GENOMIC DNA]</scope>
    <source>
        <strain evidence="1">201300427</strain>
    </source>
</reference>
<keyword evidence="2" id="KW-1185">Reference proteome</keyword>
<name>A0A4R9LZX7_9LEPT</name>
<sequence length="297" mass="36213">MMNYWKSLFSRTGNQQTDVHLFFPHLNFREIELKEKFIESWENYHSNLWKEETDLAWEIQPEAVLKCNLRIYVSWVPQGKDKYFHLFFPDLFRKEKEKSLRSHILGFLEDRTEKETFPKTNFFSQLTNIPKYFHWKKLTLQEGELDLPEDWIWTKEGFSPLVFQNKIQVKVRIGRLEKIFYRWKHRKFYSPSPLVGELYVKCKRKYAEGSYGETLFLFLGYFLENPKDHYFLEYWNLTPILDPNITLRIPKELWNHNRSGKERSPIYWIEDLKFGYENTFESRPVYRGATSSLDRPK</sequence>
<dbReference type="EMBL" id="RQHW01000018">
    <property type="protein sequence ID" value="TGN19943.1"/>
    <property type="molecule type" value="Genomic_DNA"/>
</dbReference>
<comment type="caution">
    <text evidence="1">The sequence shown here is derived from an EMBL/GenBank/DDBJ whole genome shotgun (WGS) entry which is preliminary data.</text>
</comment>
<evidence type="ECO:0000313" key="1">
    <source>
        <dbReference type="EMBL" id="TGN19943.1"/>
    </source>
</evidence>
<dbReference type="OrthoDB" id="326486at2"/>
<dbReference type="AlphaFoldDB" id="A0A4R9LZX7"/>
<dbReference type="Proteomes" id="UP000298058">
    <property type="component" value="Unassembled WGS sequence"/>
</dbReference>
<gene>
    <name evidence="1" type="ORF">EHS15_06075</name>
</gene>
<dbReference type="RefSeq" id="WP_135759662.1">
    <property type="nucleotide sequence ID" value="NZ_RQHW01000018.1"/>
</dbReference>
<proteinExistence type="predicted"/>
<accession>A0A4R9LZX7</accession>
<protein>
    <submittedName>
        <fullName evidence="1">Uncharacterized protein</fullName>
    </submittedName>
</protein>